<name>A0A410PWY2_9FIRM</name>
<dbReference type="OrthoDB" id="9795599at2"/>
<dbReference type="InterPro" id="IPR015867">
    <property type="entry name" value="N-reg_PII/ATP_PRibTrfase_C"/>
</dbReference>
<sequence>MNYLWEHEIPGVTMRRGNAGIDEQGSIQYDILEDAYFNNLPIIIETVIPKELADKVKGGLKSLMKHGQISITKGLEEDEIQEHEYFVIKVYTRENKKKLLKKDEYEKILTFLQEKNVLWATVTKGIAGYGRDHVIYSQHLFPLSENLPLVIECMVEREQLSGILEELKQIVTDGVIFTLPVQVILNR</sequence>
<dbReference type="InterPro" id="IPR011322">
    <property type="entry name" value="N-reg_PII-like_a/b"/>
</dbReference>
<evidence type="ECO:0000313" key="2">
    <source>
        <dbReference type="EMBL" id="QAT43414.1"/>
    </source>
</evidence>
<dbReference type="SUPFAM" id="SSF54913">
    <property type="entry name" value="GlnB-like"/>
    <property type="match status" value="2"/>
</dbReference>
<keyword evidence="3" id="KW-1185">Reference proteome</keyword>
<evidence type="ECO:0000313" key="3">
    <source>
        <dbReference type="Proteomes" id="UP000287601"/>
    </source>
</evidence>
<dbReference type="PANTHER" id="PTHR35983:SF1">
    <property type="entry name" value="UPF0166 PROTEIN TM_0021"/>
    <property type="match status" value="1"/>
</dbReference>
<dbReference type="Pfam" id="PF02641">
    <property type="entry name" value="DUF190"/>
    <property type="match status" value="2"/>
</dbReference>
<dbReference type="Gene3D" id="3.30.70.120">
    <property type="match status" value="2"/>
</dbReference>
<dbReference type="EMBL" id="CP035281">
    <property type="protein sequence ID" value="QAT43414.1"/>
    <property type="molecule type" value="Genomic_DNA"/>
</dbReference>
<gene>
    <name evidence="2" type="ORF">EQM06_09415</name>
</gene>
<dbReference type="Proteomes" id="UP000287601">
    <property type="component" value="Chromosome"/>
</dbReference>
<comment type="similarity">
    <text evidence="1">Belongs to the UPF0166 family.</text>
</comment>
<dbReference type="KEGG" id="amij:EQM06_09415"/>
<dbReference type="AlphaFoldDB" id="A0A410PWY2"/>
<dbReference type="PANTHER" id="PTHR35983">
    <property type="entry name" value="UPF0166 PROTEIN TM_0021"/>
    <property type="match status" value="1"/>
</dbReference>
<proteinExistence type="inferred from homology"/>
<evidence type="ECO:0000256" key="1">
    <source>
        <dbReference type="ARBA" id="ARBA00010554"/>
    </source>
</evidence>
<dbReference type="InterPro" id="IPR003793">
    <property type="entry name" value="UPF0166"/>
</dbReference>
<protein>
    <submittedName>
        <fullName evidence="2">DUF190 domain-containing protein</fullName>
    </submittedName>
</protein>
<organism evidence="2 3">
    <name type="scientific">Aminipila luticellarii</name>
    <dbReference type="NCBI Taxonomy" id="2507160"/>
    <lineage>
        <taxon>Bacteria</taxon>
        <taxon>Bacillati</taxon>
        <taxon>Bacillota</taxon>
        <taxon>Clostridia</taxon>
        <taxon>Peptostreptococcales</taxon>
        <taxon>Anaerovoracaceae</taxon>
        <taxon>Aminipila</taxon>
    </lineage>
</organism>
<accession>A0A410PWY2</accession>
<reference evidence="2 3" key="1">
    <citation type="submission" date="2019-01" db="EMBL/GenBank/DDBJ databases">
        <title>Draft genomes of a novel of Aminipila strains.</title>
        <authorList>
            <person name="Ma S."/>
        </authorList>
    </citation>
    <scope>NUCLEOTIDE SEQUENCE [LARGE SCALE GENOMIC DNA]</scope>
    <source>
        <strain evidence="3">JN-39</strain>
    </source>
</reference>